<accession>A0A2T9YTN5</accession>
<evidence type="ECO:0000256" key="6">
    <source>
        <dbReference type="ARBA" id="ARBA00022801"/>
    </source>
</evidence>
<keyword evidence="12" id="KW-0325">Glycoprotein</keyword>
<evidence type="ECO:0000256" key="11">
    <source>
        <dbReference type="ARBA" id="ARBA00023145"/>
    </source>
</evidence>
<comment type="caution">
    <text evidence="18">The sequence shown here is derived from an EMBL/GenBank/DDBJ whole genome shotgun (WGS) entry which is preliminary data.</text>
</comment>
<sequence>MLTIILLLSTNVFSDNSLDIHSPNLRNHYVKRWAQLAAGYRPVYPKTFGDTEYEYFHAKILSGLEDDAIKYAKEASLEYVGRLGELKNRFIYRKKLYQKRSFLFKRGNSTVSTDTHFQELSNFTRNYKGVSHFDRVVPKVPIFKRFLVSNPPVSKRSWKDVVKISDPMFDKQWHLLNSKIPGNDINVTGVWEEGINGQNITVALIDDGLDYTSEDLFLNFDFEGSYDFNDNTKLPTPRLSDDYHGTRCAGQIAARINNVCGVGAAFGSKVSGIRMLSDSVDEITQITAVNYKYQHNDIYSCSWGPNDDGSTLMGPTEALNEAFINGVENGRHGKGSIFVFATGNGGRSNDNCNFDGYTNSIYTISIGAIDNENRHPDYSESCSAQIAVTYSSSDTLKISTTDIGLKSCTNSHGGTSAAAPLAAGVIALVLSVRPDLSWRDVQALIVDTAIPVSTSDTDWDTVANGRKFNHKFGFGKLDAYKLVQAAKTFKNLGPQTNCSISSGRSLGLKIPAKGKTDSKPNRASSVLSVSSDMVNKADLKSLEHITVILNAKHTMRGSMHIFLESPSGIKSELAPPRMGDYSEEGFEDWKFMSMKHWGGPVLGDWKLTIENGLNDEHTGTLTNWTLTLFGESNAPGPKPMPPLQFSKVRSDNSLPNHIFESNEMDKERLQNPSSNSSDNKQRNSNFDIDDKSFRDKYAGLFIGFNKSETIILFFIIFCLVFAVCFMAIKVYKLKKHSYKWNQVSSFPDSRNPSLDQNQLNESHEFLSIPKSKMSKNYNSTVENKDKLYESIYNGRNDEGVFALSSGSNSADLLYGKKKSRSSASHSSSSQDTGRLN</sequence>
<protein>
    <recommendedName>
        <fullName evidence="17">P/Homo B domain-containing protein</fullName>
    </recommendedName>
</protein>
<dbReference type="PANTHER" id="PTHR42884:SF14">
    <property type="entry name" value="NEUROENDOCRINE CONVERTASE 1"/>
    <property type="match status" value="1"/>
</dbReference>
<dbReference type="Gene3D" id="2.60.120.260">
    <property type="entry name" value="Galactose-binding domain-like"/>
    <property type="match status" value="1"/>
</dbReference>
<name>A0A2T9YTN5_9FUNG</name>
<dbReference type="GO" id="GO:0016485">
    <property type="term" value="P:protein processing"/>
    <property type="evidence" value="ECO:0007669"/>
    <property type="project" value="TreeGrafter"/>
</dbReference>
<dbReference type="InterPro" id="IPR034182">
    <property type="entry name" value="Kexin/furin"/>
</dbReference>
<keyword evidence="7 14" id="KW-0720">Serine protease</keyword>
<dbReference type="InterPro" id="IPR036852">
    <property type="entry name" value="Peptidase_S8/S53_dom_sf"/>
</dbReference>
<dbReference type="InterPro" id="IPR022398">
    <property type="entry name" value="Peptidase_S8_His-AS"/>
</dbReference>
<reference evidence="18 19" key="1">
    <citation type="journal article" date="2018" name="MBio">
        <title>Comparative Genomics Reveals the Core Gene Toolbox for the Fungus-Insect Symbiosis.</title>
        <authorList>
            <person name="Wang Y."/>
            <person name="Stata M."/>
            <person name="Wang W."/>
            <person name="Stajich J.E."/>
            <person name="White M.M."/>
            <person name="Moncalvo J.M."/>
        </authorList>
    </citation>
    <scope>NUCLEOTIDE SEQUENCE [LARGE SCALE GENOMIC DNA]</scope>
    <source>
        <strain evidence="18 19">SWE-8-4</strain>
    </source>
</reference>
<feature type="region of interest" description="Disordered" evidence="15">
    <location>
        <begin position="656"/>
        <end position="687"/>
    </location>
</feature>
<comment type="similarity">
    <text evidence="2">Belongs to the peptidase S8 family. Furin subfamily.</text>
</comment>
<dbReference type="FunFam" id="2.60.120.260:FF:000026">
    <property type="entry name" value="proprotein convertase subtilisin/kexin type 7"/>
    <property type="match status" value="1"/>
</dbReference>
<gene>
    <name evidence="18" type="ORF">BB561_001653</name>
</gene>
<feature type="active site" description="Charge relay system" evidence="13 14">
    <location>
        <position position="244"/>
    </location>
</feature>
<evidence type="ECO:0000256" key="10">
    <source>
        <dbReference type="ARBA" id="ARBA00023136"/>
    </source>
</evidence>
<keyword evidence="11" id="KW-0865">Zymogen</keyword>
<evidence type="ECO:0000256" key="2">
    <source>
        <dbReference type="ARBA" id="ARBA00005325"/>
    </source>
</evidence>
<dbReference type="GO" id="GO:0007323">
    <property type="term" value="P:peptide pheromone maturation"/>
    <property type="evidence" value="ECO:0007669"/>
    <property type="project" value="UniProtKB-ARBA"/>
</dbReference>
<dbReference type="Pfam" id="PF00082">
    <property type="entry name" value="Peptidase_S8"/>
    <property type="match status" value="1"/>
</dbReference>
<proteinExistence type="inferred from homology"/>
<feature type="transmembrane region" description="Helical" evidence="16">
    <location>
        <begin position="710"/>
        <end position="731"/>
    </location>
</feature>
<dbReference type="PROSITE" id="PS00137">
    <property type="entry name" value="SUBTILASE_HIS"/>
    <property type="match status" value="1"/>
</dbReference>
<evidence type="ECO:0000256" key="16">
    <source>
        <dbReference type="SAM" id="Phobius"/>
    </source>
</evidence>
<keyword evidence="3 14" id="KW-0645">Protease</keyword>
<keyword evidence="8" id="KW-0106">Calcium</keyword>
<dbReference type="GO" id="GO:0005802">
    <property type="term" value="C:trans-Golgi network"/>
    <property type="evidence" value="ECO:0007669"/>
    <property type="project" value="TreeGrafter"/>
</dbReference>
<dbReference type="Gene3D" id="3.40.50.200">
    <property type="entry name" value="Peptidase S8/S53 domain"/>
    <property type="match status" value="1"/>
</dbReference>
<dbReference type="PANTHER" id="PTHR42884">
    <property type="entry name" value="PROPROTEIN CONVERTASE SUBTILISIN/KEXIN-RELATED"/>
    <property type="match status" value="1"/>
</dbReference>
<feature type="active site" description="Charge relay system" evidence="13 14">
    <location>
        <position position="206"/>
    </location>
</feature>
<evidence type="ECO:0000256" key="9">
    <source>
        <dbReference type="ARBA" id="ARBA00022989"/>
    </source>
</evidence>
<evidence type="ECO:0000256" key="13">
    <source>
        <dbReference type="PIRSR" id="PIRSR615500-1"/>
    </source>
</evidence>
<keyword evidence="6 14" id="KW-0378">Hydrolase</keyword>
<dbReference type="Pfam" id="PF01483">
    <property type="entry name" value="P_proprotein"/>
    <property type="match status" value="1"/>
</dbReference>
<evidence type="ECO:0000256" key="12">
    <source>
        <dbReference type="ARBA" id="ARBA00023180"/>
    </source>
</evidence>
<dbReference type="SUPFAM" id="SSF52743">
    <property type="entry name" value="Subtilisin-like"/>
    <property type="match status" value="1"/>
</dbReference>
<feature type="active site" description="Charge relay system" evidence="13 14">
    <location>
        <position position="416"/>
    </location>
</feature>
<feature type="region of interest" description="Disordered" evidence="15">
    <location>
        <begin position="814"/>
        <end position="836"/>
    </location>
</feature>
<evidence type="ECO:0000256" key="1">
    <source>
        <dbReference type="ARBA" id="ARBA00004370"/>
    </source>
</evidence>
<dbReference type="CDD" id="cd04059">
    <property type="entry name" value="Peptidases_S8_Protein_convertases_Kexins_Furin-like"/>
    <property type="match status" value="1"/>
</dbReference>
<keyword evidence="5" id="KW-0732">Signal</keyword>
<dbReference type="InterPro" id="IPR000209">
    <property type="entry name" value="Peptidase_S8/S53_dom"/>
</dbReference>
<evidence type="ECO:0000256" key="7">
    <source>
        <dbReference type="ARBA" id="ARBA00022825"/>
    </source>
</evidence>
<comment type="subcellular location">
    <subcellularLocation>
        <location evidence="1">Membrane</location>
    </subcellularLocation>
</comment>
<dbReference type="SUPFAM" id="SSF49785">
    <property type="entry name" value="Galactose-binding domain-like"/>
    <property type="match status" value="1"/>
</dbReference>
<keyword evidence="4 16" id="KW-0812">Transmembrane</keyword>
<dbReference type="InterPro" id="IPR008979">
    <property type="entry name" value="Galactose-bd-like_sf"/>
</dbReference>
<dbReference type="InterPro" id="IPR023828">
    <property type="entry name" value="Peptidase_S8_Ser-AS"/>
</dbReference>
<evidence type="ECO:0000256" key="8">
    <source>
        <dbReference type="ARBA" id="ARBA00022837"/>
    </source>
</evidence>
<dbReference type="InterPro" id="IPR002884">
    <property type="entry name" value="P_dom"/>
</dbReference>
<evidence type="ECO:0000256" key="3">
    <source>
        <dbReference type="ARBA" id="ARBA00022670"/>
    </source>
</evidence>
<dbReference type="GO" id="GO:0004252">
    <property type="term" value="F:serine-type endopeptidase activity"/>
    <property type="evidence" value="ECO:0007669"/>
    <property type="project" value="UniProtKB-UniRule"/>
</dbReference>
<evidence type="ECO:0000256" key="14">
    <source>
        <dbReference type="PROSITE-ProRule" id="PRU01240"/>
    </source>
</evidence>
<evidence type="ECO:0000313" key="19">
    <source>
        <dbReference type="Proteomes" id="UP000245383"/>
    </source>
</evidence>
<dbReference type="Proteomes" id="UP000245383">
    <property type="component" value="Unassembled WGS sequence"/>
</dbReference>
<dbReference type="AlphaFoldDB" id="A0A2T9YTN5"/>
<evidence type="ECO:0000256" key="5">
    <source>
        <dbReference type="ARBA" id="ARBA00022729"/>
    </source>
</evidence>
<keyword evidence="19" id="KW-1185">Reference proteome</keyword>
<dbReference type="PROSITE" id="PS51892">
    <property type="entry name" value="SUBTILASE"/>
    <property type="match status" value="1"/>
</dbReference>
<organism evidence="18 19">
    <name type="scientific">Smittium simulii</name>
    <dbReference type="NCBI Taxonomy" id="133385"/>
    <lineage>
        <taxon>Eukaryota</taxon>
        <taxon>Fungi</taxon>
        <taxon>Fungi incertae sedis</taxon>
        <taxon>Zoopagomycota</taxon>
        <taxon>Kickxellomycotina</taxon>
        <taxon>Harpellomycetes</taxon>
        <taxon>Harpellales</taxon>
        <taxon>Legeriomycetaceae</taxon>
        <taxon>Smittium</taxon>
    </lineage>
</organism>
<dbReference type="FunFam" id="3.40.50.200:FF:000005">
    <property type="entry name" value="Proprotein convertase subtilisin/kexin type 7"/>
    <property type="match status" value="1"/>
</dbReference>
<keyword evidence="10 16" id="KW-0472">Membrane</keyword>
<feature type="domain" description="P/Homo B" evidence="17">
    <location>
        <begin position="492"/>
        <end position="634"/>
    </location>
</feature>
<keyword evidence="9 16" id="KW-1133">Transmembrane helix</keyword>
<dbReference type="PRINTS" id="PR00723">
    <property type="entry name" value="SUBTILISIN"/>
</dbReference>
<dbReference type="PROSITE" id="PS00138">
    <property type="entry name" value="SUBTILASE_SER"/>
    <property type="match status" value="1"/>
</dbReference>
<evidence type="ECO:0000256" key="4">
    <source>
        <dbReference type="ARBA" id="ARBA00022692"/>
    </source>
</evidence>
<dbReference type="GO" id="GO:0000139">
    <property type="term" value="C:Golgi membrane"/>
    <property type="evidence" value="ECO:0007669"/>
    <property type="project" value="TreeGrafter"/>
</dbReference>
<evidence type="ECO:0000259" key="17">
    <source>
        <dbReference type="PROSITE" id="PS51829"/>
    </source>
</evidence>
<evidence type="ECO:0000313" key="18">
    <source>
        <dbReference type="EMBL" id="PVU95707.1"/>
    </source>
</evidence>
<dbReference type="PROSITE" id="PS51829">
    <property type="entry name" value="P_HOMO_B"/>
    <property type="match status" value="1"/>
</dbReference>
<dbReference type="OrthoDB" id="300641at2759"/>
<dbReference type="STRING" id="133385.A0A2T9YTN5"/>
<dbReference type="EMBL" id="MBFR01000049">
    <property type="protein sequence ID" value="PVU95707.1"/>
    <property type="molecule type" value="Genomic_DNA"/>
</dbReference>
<dbReference type="InterPro" id="IPR015500">
    <property type="entry name" value="Peptidase_S8_subtilisin-rel"/>
</dbReference>
<evidence type="ECO:0000256" key="15">
    <source>
        <dbReference type="SAM" id="MobiDB-lite"/>
    </source>
</evidence>
<feature type="compositionally biased region" description="Polar residues" evidence="15">
    <location>
        <begin position="670"/>
        <end position="686"/>
    </location>
</feature>